<evidence type="ECO:0000313" key="2">
    <source>
        <dbReference type="EMBL" id="KAL1215055.1"/>
    </source>
</evidence>
<sequence length="189" mass="21822">MQTSRMMSFGNKTLAQAHKVPLCRNINLSFFPRRLLQNKNLSRKPTKQDSFYVTATSGDLERTRPLAQFTPTFLGDHVVSVPVDDSEFHEIEHEIESVMKPYVKDMLMSSHICDKEKIRLIHLLISLAISHYFEDEIEKSLNHAFGKLEGLIADEDLLCLRFSDYMVTKCLVMCLKDSKVKLRESSRKV</sequence>
<comment type="caution">
    <text evidence="2">The sequence shown here is derived from an EMBL/GenBank/DDBJ whole genome shotgun (WGS) entry which is preliminary data.</text>
</comment>
<dbReference type="InterPro" id="IPR036965">
    <property type="entry name" value="Terpene_synth_N_sf"/>
</dbReference>
<name>A0ABD1BH29_CARAN</name>
<organism evidence="2 3">
    <name type="scientific">Cardamine amara subsp. amara</name>
    <dbReference type="NCBI Taxonomy" id="228776"/>
    <lineage>
        <taxon>Eukaryota</taxon>
        <taxon>Viridiplantae</taxon>
        <taxon>Streptophyta</taxon>
        <taxon>Embryophyta</taxon>
        <taxon>Tracheophyta</taxon>
        <taxon>Spermatophyta</taxon>
        <taxon>Magnoliopsida</taxon>
        <taxon>eudicotyledons</taxon>
        <taxon>Gunneridae</taxon>
        <taxon>Pentapetalae</taxon>
        <taxon>rosids</taxon>
        <taxon>malvids</taxon>
        <taxon>Brassicales</taxon>
        <taxon>Brassicaceae</taxon>
        <taxon>Cardamineae</taxon>
        <taxon>Cardamine</taxon>
    </lineage>
</organism>
<feature type="domain" description="Terpene synthase N-terminal" evidence="1">
    <location>
        <begin position="83"/>
        <end position="155"/>
    </location>
</feature>
<dbReference type="InterPro" id="IPR008930">
    <property type="entry name" value="Terpenoid_cyclase/PrenylTrfase"/>
</dbReference>
<protein>
    <submittedName>
        <fullName evidence="2">Terpenoid synthase 25</fullName>
    </submittedName>
</protein>
<accession>A0ABD1BH29</accession>
<evidence type="ECO:0000313" key="3">
    <source>
        <dbReference type="Proteomes" id="UP001558713"/>
    </source>
</evidence>
<proteinExistence type="predicted"/>
<keyword evidence="3" id="KW-1185">Reference proteome</keyword>
<dbReference type="Gene3D" id="1.50.10.130">
    <property type="entry name" value="Terpene synthase, N-terminal domain"/>
    <property type="match status" value="1"/>
</dbReference>
<dbReference type="InterPro" id="IPR001906">
    <property type="entry name" value="Terpene_synth_N"/>
</dbReference>
<dbReference type="Pfam" id="PF01397">
    <property type="entry name" value="Terpene_synth"/>
    <property type="match status" value="1"/>
</dbReference>
<evidence type="ECO:0000259" key="1">
    <source>
        <dbReference type="Pfam" id="PF01397"/>
    </source>
</evidence>
<dbReference type="EMBL" id="JBANAX010000292">
    <property type="protein sequence ID" value="KAL1215055.1"/>
    <property type="molecule type" value="Genomic_DNA"/>
</dbReference>
<gene>
    <name evidence="2" type="ORF">V5N11_007636</name>
</gene>
<dbReference type="Proteomes" id="UP001558713">
    <property type="component" value="Unassembled WGS sequence"/>
</dbReference>
<reference evidence="2 3" key="1">
    <citation type="submission" date="2024-04" db="EMBL/GenBank/DDBJ databases">
        <title>Genome assembly C_amara_ONT_v2.</title>
        <authorList>
            <person name="Yant L."/>
            <person name="Moore C."/>
            <person name="Slenker M."/>
        </authorList>
    </citation>
    <scope>NUCLEOTIDE SEQUENCE [LARGE SCALE GENOMIC DNA]</scope>
    <source>
        <tissue evidence="2">Leaf</tissue>
    </source>
</reference>
<dbReference type="SUPFAM" id="SSF48239">
    <property type="entry name" value="Terpenoid cyclases/Protein prenyltransferases"/>
    <property type="match status" value="1"/>
</dbReference>
<dbReference type="AlphaFoldDB" id="A0ABD1BH29"/>